<evidence type="ECO:0000259" key="6">
    <source>
        <dbReference type="PROSITE" id="PS50961"/>
    </source>
</evidence>
<dbReference type="GO" id="GO:0010494">
    <property type="term" value="C:cytoplasmic stress granule"/>
    <property type="evidence" value="ECO:0007669"/>
    <property type="project" value="TreeGrafter"/>
</dbReference>
<dbReference type="AlphaFoldDB" id="A0AAW1TMI9"/>
<comment type="caution">
    <text evidence="8">The sequence shown here is derived from an EMBL/GenBank/DDBJ whole genome shotgun (WGS) entry which is preliminary data.</text>
</comment>
<feature type="region of interest" description="Disordered" evidence="5">
    <location>
        <begin position="327"/>
        <end position="349"/>
    </location>
</feature>
<comment type="subcellular location">
    <subcellularLocation>
        <location evidence="1">Nucleus</location>
    </subcellularLocation>
</comment>
<dbReference type="PROSITE" id="PS51939">
    <property type="entry name" value="XRRM"/>
    <property type="match status" value="1"/>
</dbReference>
<dbReference type="Gene3D" id="3.30.70.330">
    <property type="match status" value="2"/>
</dbReference>
<evidence type="ECO:0000256" key="3">
    <source>
        <dbReference type="ARBA" id="ARBA00023242"/>
    </source>
</evidence>
<reference evidence="8 9" key="1">
    <citation type="submission" date="2023-03" db="EMBL/GenBank/DDBJ databases">
        <title>Genome insight into feeding habits of ladybird beetles.</title>
        <authorList>
            <person name="Li H.-S."/>
            <person name="Huang Y.-H."/>
            <person name="Pang H."/>
        </authorList>
    </citation>
    <scope>NUCLEOTIDE SEQUENCE [LARGE SCALE GENOMIC DNA]</scope>
    <source>
        <strain evidence="8">SYSU_2023b</strain>
        <tissue evidence="8">Whole body</tissue>
    </source>
</reference>
<dbReference type="SUPFAM" id="SSF46785">
    <property type="entry name" value="Winged helix' DNA-binding domain"/>
    <property type="match status" value="1"/>
</dbReference>
<dbReference type="CDD" id="cd08028">
    <property type="entry name" value="LARP_3"/>
    <property type="match status" value="1"/>
</dbReference>
<sequence length="349" mass="40623">MANELEEKIISQVEYYFGDINLPRDKFLKSKTEEDDGWVTIEVLLTFKRLANLSKDSEIIGNALKKSESGLLEVSEDNKKVRRNPEKQIPEFNETRRRELSKRTAYAKGFPTDEELPNILNFLEPYGPIESCIRRTLKKDSEVIFKGSCFIIFKDIDTCKKFIEAEEIKYKEVSLIRKWQEDYYASKKAELDELKKSRKEKKFAKQQEAHDKEKQHIDIPKGTILFFDGIEEGKTITREEIKDKINEIEGVEIAFIDFNKGDTEGYLRLSKENSAPEFFKKLTDGELAVGEVKLKFKVLEGEEEENQLKKTADAMIKIRKLQKQNSFNRKRRGHFKGNNAKRVKGSNGE</sequence>
<dbReference type="Pfam" id="PF08777">
    <property type="entry name" value="RRM_3"/>
    <property type="match status" value="1"/>
</dbReference>
<dbReference type="InterPro" id="IPR036388">
    <property type="entry name" value="WH-like_DNA-bd_sf"/>
</dbReference>
<proteinExistence type="predicted"/>
<dbReference type="InterPro" id="IPR035979">
    <property type="entry name" value="RBD_domain_sf"/>
</dbReference>
<dbReference type="Gene3D" id="1.10.10.10">
    <property type="entry name" value="Winged helix-like DNA-binding domain superfamily/Winged helix DNA-binding domain"/>
    <property type="match status" value="1"/>
</dbReference>
<dbReference type="GO" id="GO:0003729">
    <property type="term" value="F:mRNA binding"/>
    <property type="evidence" value="ECO:0007669"/>
    <property type="project" value="TreeGrafter"/>
</dbReference>
<gene>
    <name evidence="8" type="ORF">WA026_003588</name>
</gene>
<evidence type="ECO:0000256" key="1">
    <source>
        <dbReference type="ARBA" id="ARBA00004123"/>
    </source>
</evidence>
<dbReference type="GO" id="GO:1990904">
    <property type="term" value="C:ribonucleoprotein complex"/>
    <property type="evidence" value="ECO:0007669"/>
    <property type="project" value="UniProtKB-UniRule"/>
</dbReference>
<dbReference type="GO" id="GO:0008033">
    <property type="term" value="P:tRNA processing"/>
    <property type="evidence" value="ECO:0007669"/>
    <property type="project" value="TreeGrafter"/>
</dbReference>
<dbReference type="InterPro" id="IPR006630">
    <property type="entry name" value="La_HTH"/>
</dbReference>
<dbReference type="InterPro" id="IPR002344">
    <property type="entry name" value="Lupus_La"/>
</dbReference>
<evidence type="ECO:0000256" key="4">
    <source>
        <dbReference type="PROSITE-ProRule" id="PRU00332"/>
    </source>
</evidence>
<dbReference type="Pfam" id="PF05383">
    <property type="entry name" value="La"/>
    <property type="match status" value="1"/>
</dbReference>
<dbReference type="CDD" id="cd12291">
    <property type="entry name" value="RRM1_La"/>
    <property type="match status" value="1"/>
</dbReference>
<keyword evidence="9" id="KW-1185">Reference proteome</keyword>
<evidence type="ECO:0000256" key="5">
    <source>
        <dbReference type="SAM" id="MobiDB-lite"/>
    </source>
</evidence>
<dbReference type="GO" id="GO:0005634">
    <property type="term" value="C:nucleus"/>
    <property type="evidence" value="ECO:0007669"/>
    <property type="project" value="UniProtKB-SubCell"/>
</dbReference>
<name>A0AAW1TMI9_9CUCU</name>
<dbReference type="EMBL" id="JARQZJ010000001">
    <property type="protein sequence ID" value="KAK9869863.1"/>
    <property type="molecule type" value="Genomic_DNA"/>
</dbReference>
<dbReference type="PRINTS" id="PR00302">
    <property type="entry name" value="LUPUSLA"/>
</dbReference>
<accession>A0AAW1TMI9</accession>
<evidence type="ECO:0008006" key="10">
    <source>
        <dbReference type="Google" id="ProtNLM"/>
    </source>
</evidence>
<keyword evidence="2 4" id="KW-0694">RNA-binding</keyword>
<dbReference type="InterPro" id="IPR012677">
    <property type="entry name" value="Nucleotide-bd_a/b_plait_sf"/>
</dbReference>
<evidence type="ECO:0000259" key="7">
    <source>
        <dbReference type="PROSITE" id="PS51939"/>
    </source>
</evidence>
<dbReference type="PANTHER" id="PTHR22792:SF166">
    <property type="entry name" value="LUPUS LA PROTEIN HOMOLOG"/>
    <property type="match status" value="1"/>
</dbReference>
<dbReference type="GO" id="GO:0005829">
    <property type="term" value="C:cytosol"/>
    <property type="evidence" value="ECO:0007669"/>
    <property type="project" value="TreeGrafter"/>
</dbReference>
<dbReference type="InterPro" id="IPR014886">
    <property type="entry name" value="La_xRRM"/>
</dbReference>
<dbReference type="SMART" id="SM00715">
    <property type="entry name" value="LA"/>
    <property type="match status" value="1"/>
</dbReference>
<feature type="domain" description="XRRM" evidence="7">
    <location>
        <begin position="218"/>
        <end position="343"/>
    </location>
</feature>
<evidence type="ECO:0000256" key="2">
    <source>
        <dbReference type="ARBA" id="ARBA00022884"/>
    </source>
</evidence>
<dbReference type="PANTHER" id="PTHR22792">
    <property type="entry name" value="LUPUS LA PROTEIN-RELATED"/>
    <property type="match status" value="1"/>
</dbReference>
<protein>
    <recommendedName>
        <fullName evidence="10">La protein</fullName>
    </recommendedName>
</protein>
<dbReference type="Proteomes" id="UP001431783">
    <property type="component" value="Unassembled WGS sequence"/>
</dbReference>
<dbReference type="GO" id="GO:0045727">
    <property type="term" value="P:positive regulation of translation"/>
    <property type="evidence" value="ECO:0007669"/>
    <property type="project" value="TreeGrafter"/>
</dbReference>
<evidence type="ECO:0000313" key="9">
    <source>
        <dbReference type="Proteomes" id="UP001431783"/>
    </source>
</evidence>
<dbReference type="InterPro" id="IPR045180">
    <property type="entry name" value="La_dom_prot"/>
</dbReference>
<dbReference type="InterPro" id="IPR036390">
    <property type="entry name" value="WH_DNA-bd_sf"/>
</dbReference>
<dbReference type="SUPFAM" id="SSF54928">
    <property type="entry name" value="RNA-binding domain, RBD"/>
    <property type="match status" value="1"/>
</dbReference>
<organism evidence="8 9">
    <name type="scientific">Henosepilachna vigintioctopunctata</name>
    <dbReference type="NCBI Taxonomy" id="420089"/>
    <lineage>
        <taxon>Eukaryota</taxon>
        <taxon>Metazoa</taxon>
        <taxon>Ecdysozoa</taxon>
        <taxon>Arthropoda</taxon>
        <taxon>Hexapoda</taxon>
        <taxon>Insecta</taxon>
        <taxon>Pterygota</taxon>
        <taxon>Neoptera</taxon>
        <taxon>Endopterygota</taxon>
        <taxon>Coleoptera</taxon>
        <taxon>Polyphaga</taxon>
        <taxon>Cucujiformia</taxon>
        <taxon>Coccinelloidea</taxon>
        <taxon>Coccinellidae</taxon>
        <taxon>Epilachninae</taxon>
        <taxon>Epilachnini</taxon>
        <taxon>Henosepilachna</taxon>
    </lineage>
</organism>
<keyword evidence="3" id="KW-0539">Nucleus</keyword>
<dbReference type="PROSITE" id="PS50961">
    <property type="entry name" value="HTH_LA"/>
    <property type="match status" value="1"/>
</dbReference>
<feature type="domain" description="HTH La-type RNA-binding" evidence="6">
    <location>
        <begin position="1"/>
        <end position="91"/>
    </location>
</feature>
<evidence type="ECO:0000313" key="8">
    <source>
        <dbReference type="EMBL" id="KAK9869863.1"/>
    </source>
</evidence>